<reference evidence="1 2" key="1">
    <citation type="submission" date="2024-09" db="EMBL/GenBank/DDBJ databases">
        <title>The Natural Products Discovery Center: Release of the First 8490 Sequenced Strains for Exploring Actinobacteria Biosynthetic Diversity.</title>
        <authorList>
            <person name="Kalkreuter E."/>
            <person name="Kautsar S.A."/>
            <person name="Yang D."/>
            <person name="Bader C.D."/>
            <person name="Teijaro C.N."/>
            <person name="Fluegel L."/>
            <person name="Davis C.M."/>
            <person name="Simpson J.R."/>
            <person name="Lauterbach L."/>
            <person name="Steele A.D."/>
            <person name="Gui C."/>
            <person name="Meng S."/>
            <person name="Li G."/>
            <person name="Viehrig K."/>
            <person name="Ye F."/>
            <person name="Su P."/>
            <person name="Kiefer A.F."/>
            <person name="Nichols A."/>
            <person name="Cepeda A.J."/>
            <person name="Yan W."/>
            <person name="Fan B."/>
            <person name="Jiang Y."/>
            <person name="Adhikari A."/>
            <person name="Zheng C.-J."/>
            <person name="Schuster L."/>
            <person name="Cowan T.M."/>
            <person name="Smanski M.J."/>
            <person name="Chevrette M.G."/>
            <person name="De Carvalho L.P.S."/>
            <person name="Shen B."/>
        </authorList>
    </citation>
    <scope>NUCLEOTIDE SEQUENCE [LARGE SCALE GENOMIC DNA]</scope>
    <source>
        <strain evidence="1 2">NPDC058753</strain>
    </source>
</reference>
<dbReference type="InterPro" id="IPR021145">
    <property type="entry name" value="Portal_protein_SPP1_Gp6-like"/>
</dbReference>
<evidence type="ECO:0000313" key="2">
    <source>
        <dbReference type="Proteomes" id="UP001599542"/>
    </source>
</evidence>
<accession>A0ABW6GRE3</accession>
<dbReference type="Pfam" id="PF05133">
    <property type="entry name" value="SPP1_portal"/>
    <property type="match status" value="1"/>
</dbReference>
<evidence type="ECO:0000313" key="1">
    <source>
        <dbReference type="EMBL" id="MFE1355337.1"/>
    </source>
</evidence>
<comment type="caution">
    <text evidence="1">The sequence shown here is derived from an EMBL/GenBank/DDBJ whole genome shotgun (WGS) entry which is preliminary data.</text>
</comment>
<dbReference type="Proteomes" id="UP001599542">
    <property type="component" value="Unassembled WGS sequence"/>
</dbReference>
<sequence length="491" mass="53468">MVEAFDRARQGKGGGAAVTTPYAPALPSTFLSDDELAMIGEMRADLLTSRYQLELRDAYFNGEQLVRDLGISIPPQLKGLHTVIGWPRIGVEALEHRLDLEAFRWADGGDASDLREIADANDLFDECSLAHTDALVYGREYVTVGSGDCGSSDCPPLITYESPLDMTVLWDARTRTVLAALRESQGSRLGYDLGPSDRLVTLMLPDSTIHAAPSSSGGLEIVERDDHGMGMVPVLRMANRQRTADRVGRSEITPEVMSVTDAACRRLMGIEVAAEFFGAPQRYILGASESAFQDAEGNAKSAWETYIGRVLALERDEDGNTPEVGQFAAHDPSNQTKIVDLYARIMSSQLSVPPHMLGYTSDNPASADAIRSAQDSLVKKAERRIRRFSATHRDTMRLALWVRDGQPPDKARRIECVWRNPATPTLASQTDAAVKMVTAGLIPAESDVALEMAGLTEDQRRRVEADRKRAAGYQDMASILQRAGGGSGDGL</sequence>
<organism evidence="1 2">
    <name type="scientific">Kitasatospora phosalacinea</name>
    <dbReference type="NCBI Taxonomy" id="2065"/>
    <lineage>
        <taxon>Bacteria</taxon>
        <taxon>Bacillati</taxon>
        <taxon>Actinomycetota</taxon>
        <taxon>Actinomycetes</taxon>
        <taxon>Kitasatosporales</taxon>
        <taxon>Streptomycetaceae</taxon>
        <taxon>Kitasatospora</taxon>
    </lineage>
</organism>
<name>A0ABW6GRE3_9ACTN</name>
<protein>
    <submittedName>
        <fullName evidence="1">Phage portal protein</fullName>
    </submittedName>
</protein>
<keyword evidence="2" id="KW-1185">Reference proteome</keyword>
<dbReference type="EMBL" id="JBHYPX010000058">
    <property type="protein sequence ID" value="MFE1355337.1"/>
    <property type="molecule type" value="Genomic_DNA"/>
</dbReference>
<proteinExistence type="predicted"/>
<gene>
    <name evidence="1" type="ORF">ACFW6T_25425</name>
</gene>
<dbReference type="RefSeq" id="WP_380329323.1">
    <property type="nucleotide sequence ID" value="NZ_JBHYPW010000056.1"/>
</dbReference>